<dbReference type="Proteomes" id="UP000694568">
    <property type="component" value="Unplaced"/>
</dbReference>
<evidence type="ECO:0000313" key="3">
    <source>
        <dbReference type="Ensembl" id="ENSSLUP00000002813.1"/>
    </source>
</evidence>
<dbReference type="GO" id="GO:0005886">
    <property type="term" value="C:plasma membrane"/>
    <property type="evidence" value="ECO:0007669"/>
    <property type="project" value="InterPro"/>
</dbReference>
<dbReference type="InterPro" id="IPR013106">
    <property type="entry name" value="Ig_V-set"/>
</dbReference>
<feature type="region of interest" description="Disordered" evidence="1">
    <location>
        <begin position="307"/>
        <end position="356"/>
    </location>
</feature>
<keyword evidence="4" id="KW-1185">Reference proteome</keyword>
<dbReference type="SMART" id="SM00409">
    <property type="entry name" value="IG"/>
    <property type="match status" value="2"/>
</dbReference>
<dbReference type="InterPro" id="IPR042474">
    <property type="entry name" value="A33"/>
</dbReference>
<dbReference type="Gene3D" id="2.60.40.10">
    <property type="entry name" value="Immunoglobulins"/>
    <property type="match status" value="2"/>
</dbReference>
<evidence type="ECO:0000259" key="2">
    <source>
        <dbReference type="PROSITE" id="PS50835"/>
    </source>
</evidence>
<protein>
    <recommendedName>
        <fullName evidence="2">Ig-like domain-containing protein</fullName>
    </recommendedName>
</protein>
<dbReference type="GeneTree" id="ENSGT00940000160248"/>
<dbReference type="Ensembl" id="ENSSLUT00000002911.1">
    <property type="protein sequence ID" value="ENSSLUP00000002813.1"/>
    <property type="gene ID" value="ENSSLUG00000001248.1"/>
</dbReference>
<reference evidence="3" key="2">
    <citation type="submission" date="2025-09" db="UniProtKB">
        <authorList>
            <consortium name="Ensembl"/>
        </authorList>
    </citation>
    <scope>IDENTIFICATION</scope>
</reference>
<dbReference type="PANTHER" id="PTHR44969">
    <property type="entry name" value="CELL SURFACE A33 ANTIGEN"/>
    <property type="match status" value="1"/>
</dbReference>
<dbReference type="InterPro" id="IPR013783">
    <property type="entry name" value="Ig-like_fold"/>
</dbReference>
<feature type="domain" description="Ig-like" evidence="2">
    <location>
        <begin position="8"/>
        <end position="118"/>
    </location>
</feature>
<dbReference type="InterPro" id="IPR007110">
    <property type="entry name" value="Ig-like_dom"/>
</dbReference>
<feature type="compositionally biased region" description="Pro residues" evidence="1">
    <location>
        <begin position="311"/>
        <end position="325"/>
    </location>
</feature>
<dbReference type="SMART" id="SM00408">
    <property type="entry name" value="IGc2"/>
    <property type="match status" value="1"/>
</dbReference>
<dbReference type="Pfam" id="PF13927">
    <property type="entry name" value="Ig_3"/>
    <property type="match status" value="1"/>
</dbReference>
<organism evidence="3 4">
    <name type="scientific">Sander lucioperca</name>
    <name type="common">Pike-perch</name>
    <name type="synonym">Perca lucioperca</name>
    <dbReference type="NCBI Taxonomy" id="283035"/>
    <lineage>
        <taxon>Eukaryota</taxon>
        <taxon>Metazoa</taxon>
        <taxon>Chordata</taxon>
        <taxon>Craniata</taxon>
        <taxon>Vertebrata</taxon>
        <taxon>Euteleostomi</taxon>
        <taxon>Actinopterygii</taxon>
        <taxon>Neopterygii</taxon>
        <taxon>Teleostei</taxon>
        <taxon>Neoteleostei</taxon>
        <taxon>Acanthomorphata</taxon>
        <taxon>Eupercaria</taxon>
        <taxon>Perciformes</taxon>
        <taxon>Percoidei</taxon>
        <taxon>Percidae</taxon>
        <taxon>Luciopercinae</taxon>
        <taxon>Sander</taxon>
    </lineage>
</organism>
<dbReference type="InterPro" id="IPR003599">
    <property type="entry name" value="Ig_sub"/>
</dbReference>
<dbReference type="Pfam" id="PF07686">
    <property type="entry name" value="V-set"/>
    <property type="match status" value="1"/>
</dbReference>
<evidence type="ECO:0000313" key="4">
    <source>
        <dbReference type="Proteomes" id="UP000694568"/>
    </source>
</evidence>
<accession>A0A8C9WWX7</accession>
<evidence type="ECO:0000256" key="1">
    <source>
        <dbReference type="SAM" id="MobiDB-lite"/>
    </source>
</evidence>
<dbReference type="InterPro" id="IPR036179">
    <property type="entry name" value="Ig-like_dom_sf"/>
</dbReference>
<dbReference type="PROSITE" id="PS50835">
    <property type="entry name" value="IG_LIKE"/>
    <property type="match status" value="2"/>
</dbReference>
<name>A0A8C9WWX7_SANLU</name>
<dbReference type="PANTHER" id="PTHR44969:SF1">
    <property type="entry name" value="CELL SURFACE A33 ANTIGEN"/>
    <property type="match status" value="1"/>
</dbReference>
<dbReference type="InterPro" id="IPR003598">
    <property type="entry name" value="Ig_sub2"/>
</dbReference>
<sequence>MLLSGVGAILVTIPQPVYEVARGKNVTLPCSITFQGTGTPKQTIVTWSATDDVLTYYSIDKNTDIGTLYEGRVSLDVDAATANANLKLSSTTLDDNKVFRCHALIPSDKTGKTSATTRLVVLVAPSTPICTIQGKAEYGQNINLTCLSAEGSPPPTYSWQSLDVMNKPRVLPPRTTVQGGILSLYNISKDTSGFFICTSTNKMGSASYNFTLAVMPRERNLLLAAFPLTVWELGIPTKHIFTTLDYNMHPFLLPSLPTRLPCSFHERCLHCRNHWWSNRCVDRAHHRHLLHINQLRLGDPEAFPGQVGDIIPPPSPGSSPRPPPSWTCLEHLPREAPRGHPYQMPEPPQLAPFNAKEQRLYSELLTDD</sequence>
<reference evidence="3" key="1">
    <citation type="submission" date="2025-08" db="UniProtKB">
        <authorList>
            <consortium name="Ensembl"/>
        </authorList>
    </citation>
    <scope>IDENTIFICATION</scope>
</reference>
<feature type="domain" description="Ig-like" evidence="2">
    <location>
        <begin position="125"/>
        <end position="213"/>
    </location>
</feature>
<dbReference type="SUPFAM" id="SSF48726">
    <property type="entry name" value="Immunoglobulin"/>
    <property type="match status" value="2"/>
</dbReference>
<dbReference type="AlphaFoldDB" id="A0A8C9WWX7"/>
<proteinExistence type="predicted"/>